<dbReference type="Gene3D" id="1.20.90.10">
    <property type="entry name" value="Phospholipase A2 domain"/>
    <property type="match status" value="1"/>
</dbReference>
<dbReference type="CDD" id="cd00125">
    <property type="entry name" value="PLA2c"/>
    <property type="match status" value="1"/>
</dbReference>
<reference evidence="10" key="1">
    <citation type="journal article" date="2012" name="Toxicon">
        <title>Novel transcripts in the maxillary venom glands of advanced snakes.</title>
        <authorList>
            <person name="Fry B.G."/>
            <person name="Scheib H."/>
            <person name="Junqueira de Azevedo I.D."/>
            <person name="Silva D.A."/>
            <person name="Casewell N.R."/>
        </authorList>
    </citation>
    <scope>NUCLEOTIDE SEQUENCE</scope>
    <source>
        <tissue evidence="10">Maxillary venom gland</tissue>
    </source>
</reference>
<sequence length="156" mass="17412">MARPLCGISLVLLLSVLVFASANLIQFGWIIKHVTGRQALIYNGYGCYCGWGGSRQPVDDTDWCCQVHDCCYGALSLRHCKPKIEKYSYSTEEDTVTCGGETECQRETCECDKAAALCFRRSAFQNRYIAYPDFLCLGTAPPCEGVRRRSAPTKWG</sequence>
<dbReference type="PROSITE" id="PS00118">
    <property type="entry name" value="PA2_HIS"/>
    <property type="match status" value="1"/>
</dbReference>
<proteinExistence type="evidence at transcript level"/>
<dbReference type="PANTHER" id="PTHR11716:SF56">
    <property type="entry name" value="GROUP IIE SECRETORY PHOSPHOLIPASE A2"/>
    <property type="match status" value="1"/>
</dbReference>
<dbReference type="GO" id="GO:0047498">
    <property type="term" value="F:calcium-dependent phospholipase A2 activity"/>
    <property type="evidence" value="ECO:0007669"/>
    <property type="project" value="TreeGrafter"/>
</dbReference>
<name>I0BWR9_LEIMD</name>
<dbReference type="InterPro" id="IPR036444">
    <property type="entry name" value="PLipase_A2_dom_sf"/>
</dbReference>
<evidence type="ECO:0000313" key="10">
    <source>
        <dbReference type="EMBL" id="AFH66960.1"/>
    </source>
</evidence>
<keyword evidence="2 8" id="KW-0964">Secreted</keyword>
<dbReference type="SUPFAM" id="SSF48619">
    <property type="entry name" value="Phospholipase A2, PLA2"/>
    <property type="match status" value="1"/>
</dbReference>
<dbReference type="AlphaFoldDB" id="I0BWR9"/>
<feature type="binding site" evidence="5">
    <location>
        <position position="50"/>
    </location>
    <ligand>
        <name>Ca(2+)</name>
        <dbReference type="ChEBI" id="CHEBI:29108"/>
    </ligand>
</feature>
<organism evidence="10">
    <name type="scientific">Leioheterodon madagascariensis</name>
    <name type="common">Malagasy giant hognose snake</name>
    <name type="synonym">Heterodon madagascariensis</name>
    <dbReference type="NCBI Taxonomy" id="46577"/>
    <lineage>
        <taxon>Eukaryota</taxon>
        <taxon>Metazoa</taxon>
        <taxon>Chordata</taxon>
        <taxon>Craniata</taxon>
        <taxon>Vertebrata</taxon>
        <taxon>Euteleostomi</taxon>
        <taxon>Lepidosauria</taxon>
        <taxon>Squamata</taxon>
        <taxon>Bifurcata</taxon>
        <taxon>Unidentata</taxon>
        <taxon>Episquamata</taxon>
        <taxon>Toxicofera</taxon>
        <taxon>Serpentes</taxon>
        <taxon>Colubroidea</taxon>
        <taxon>Lamprophiidae</taxon>
        <taxon>Pseudoxyrhophiinae</taxon>
        <taxon>Leioheterodon</taxon>
    </lineage>
</organism>
<dbReference type="InterPro" id="IPR033113">
    <property type="entry name" value="PLA2_histidine"/>
</dbReference>
<evidence type="ECO:0000256" key="3">
    <source>
        <dbReference type="ARBA" id="ARBA00023157"/>
    </source>
</evidence>
<comment type="similarity">
    <text evidence="7">Belongs to the phospholipase A2 family.</text>
</comment>
<evidence type="ECO:0000256" key="5">
    <source>
        <dbReference type="PIRSR" id="PIRSR601211-2"/>
    </source>
</evidence>
<feature type="disulfide bond" evidence="6">
    <location>
        <begin position="47"/>
        <end position="136"/>
    </location>
</feature>
<keyword evidence="5" id="KW-0106">Calcium</keyword>
<dbReference type="GO" id="GO:0005576">
    <property type="term" value="C:extracellular region"/>
    <property type="evidence" value="ECO:0007669"/>
    <property type="project" value="UniProtKB-SubCell"/>
</dbReference>
<feature type="disulfide bond" evidence="6">
    <location>
        <begin position="71"/>
        <end position="111"/>
    </location>
</feature>
<protein>
    <submittedName>
        <fullName evidence="10">Phospholipase A2 type IIE</fullName>
    </submittedName>
</protein>
<feature type="domain" description="Phospholipase A2-like central" evidence="9">
    <location>
        <begin position="23"/>
        <end position="137"/>
    </location>
</feature>
<dbReference type="InterPro" id="IPR016090">
    <property type="entry name" value="PLA2-like_dom"/>
</dbReference>
<evidence type="ECO:0000256" key="1">
    <source>
        <dbReference type="ARBA" id="ARBA00004613"/>
    </source>
</evidence>
<keyword evidence="5" id="KW-0479">Metal-binding</keyword>
<feature type="disulfide bond" evidence="6">
    <location>
        <begin position="98"/>
        <end position="109"/>
    </location>
</feature>
<keyword evidence="8" id="KW-0732">Signal</keyword>
<evidence type="ECO:0000256" key="4">
    <source>
        <dbReference type="PIRSR" id="PIRSR601211-1"/>
    </source>
</evidence>
<keyword evidence="3 6" id="KW-1015">Disulfide bond</keyword>
<feature type="binding site" evidence="5">
    <location>
        <position position="52"/>
    </location>
    <ligand>
        <name>Ca(2+)</name>
        <dbReference type="ChEBI" id="CHEBI:29108"/>
    </ligand>
</feature>
<dbReference type="PANTHER" id="PTHR11716">
    <property type="entry name" value="PHOSPHOLIPASE A2 FAMILY MEMBER"/>
    <property type="match status" value="1"/>
</dbReference>
<feature type="chain" id="PRO_5001390648" evidence="8">
    <location>
        <begin position="23"/>
        <end position="156"/>
    </location>
</feature>
<dbReference type="GO" id="GO:0005543">
    <property type="term" value="F:phospholipid binding"/>
    <property type="evidence" value="ECO:0007669"/>
    <property type="project" value="TreeGrafter"/>
</dbReference>
<dbReference type="InterPro" id="IPR001211">
    <property type="entry name" value="PLA2"/>
</dbReference>
<evidence type="ECO:0000256" key="6">
    <source>
        <dbReference type="PIRSR" id="PIRSR601211-3"/>
    </source>
</evidence>
<dbReference type="EMBL" id="JQ340884">
    <property type="protein sequence ID" value="AFH66960.1"/>
    <property type="molecule type" value="mRNA"/>
</dbReference>
<feature type="disulfide bond" evidence="6">
    <location>
        <begin position="64"/>
        <end position="118"/>
    </location>
</feature>
<accession>I0BWR9</accession>
<dbReference type="PRINTS" id="PR00389">
    <property type="entry name" value="PHPHLIPASEA2"/>
</dbReference>
<evidence type="ECO:0000256" key="7">
    <source>
        <dbReference type="RuleBase" id="RU003654"/>
    </source>
</evidence>
<comment type="subcellular location">
    <subcellularLocation>
        <location evidence="1 8">Secreted</location>
    </subcellularLocation>
</comment>
<dbReference type="FunFam" id="1.20.90.10:FF:000001">
    <property type="entry name" value="Basic phospholipase A2 homolog"/>
    <property type="match status" value="1"/>
</dbReference>
<evidence type="ECO:0000256" key="2">
    <source>
        <dbReference type="ARBA" id="ARBA00022525"/>
    </source>
</evidence>
<dbReference type="SMART" id="SM00085">
    <property type="entry name" value="PA2c"/>
    <property type="match status" value="1"/>
</dbReference>
<feature type="active site" evidence="4">
    <location>
        <position position="68"/>
    </location>
</feature>
<feature type="disulfide bond" evidence="6">
    <location>
        <begin position="70"/>
        <end position="143"/>
    </location>
</feature>
<evidence type="ECO:0000259" key="9">
    <source>
        <dbReference type="SMART" id="SM00085"/>
    </source>
</evidence>
<dbReference type="GO" id="GO:0006644">
    <property type="term" value="P:phospholipid metabolic process"/>
    <property type="evidence" value="ECO:0007669"/>
    <property type="project" value="InterPro"/>
</dbReference>
<dbReference type="GO" id="GO:0050482">
    <property type="term" value="P:arachidonate secretion"/>
    <property type="evidence" value="ECO:0007669"/>
    <property type="project" value="InterPro"/>
</dbReference>
<dbReference type="GO" id="GO:0016042">
    <property type="term" value="P:lipid catabolic process"/>
    <property type="evidence" value="ECO:0007669"/>
    <property type="project" value="InterPro"/>
</dbReference>
<feature type="binding site" evidence="5">
    <location>
        <position position="48"/>
    </location>
    <ligand>
        <name>Ca(2+)</name>
        <dbReference type="ChEBI" id="CHEBI:29108"/>
    </ligand>
</feature>
<feature type="active site" evidence="4">
    <location>
        <position position="112"/>
    </location>
</feature>
<evidence type="ECO:0000256" key="8">
    <source>
        <dbReference type="RuleBase" id="RU361236"/>
    </source>
</evidence>
<feature type="disulfide bond" evidence="6">
    <location>
        <begin position="49"/>
        <end position="65"/>
    </location>
</feature>
<dbReference type="Pfam" id="PF00068">
    <property type="entry name" value="Phospholip_A2_1"/>
    <property type="match status" value="1"/>
</dbReference>
<feature type="signal peptide" evidence="8">
    <location>
        <begin position="1"/>
        <end position="22"/>
    </location>
</feature>
<dbReference type="GO" id="GO:0005509">
    <property type="term" value="F:calcium ion binding"/>
    <property type="evidence" value="ECO:0007669"/>
    <property type="project" value="InterPro"/>
</dbReference>
<comment type="cofactor">
    <cofactor evidence="5">
        <name>Ca(2+)</name>
        <dbReference type="ChEBI" id="CHEBI:29108"/>
    </cofactor>
    <text evidence="5">Binds 1 Ca(2+) ion per subunit.</text>
</comment>
<feature type="disulfide bond" evidence="6">
    <location>
        <begin position="80"/>
        <end position="104"/>
    </location>
</feature>
<feature type="binding site" evidence="5">
    <location>
        <position position="69"/>
    </location>
    <ligand>
        <name>Ca(2+)</name>
        <dbReference type="ChEBI" id="CHEBI:29108"/>
    </ligand>
</feature>